<accession>A0A7Y2L6V5</accession>
<dbReference type="Proteomes" id="UP000529861">
    <property type="component" value="Unassembled WGS sequence"/>
</dbReference>
<keyword evidence="6" id="KW-0598">Phosphotransferase system</keyword>
<proteinExistence type="predicted"/>
<evidence type="ECO:0000256" key="4">
    <source>
        <dbReference type="ARBA" id="ARBA00022597"/>
    </source>
</evidence>
<feature type="domain" description="PTS EIIB type-4" evidence="8">
    <location>
        <begin position="1"/>
        <end position="160"/>
    </location>
</feature>
<keyword evidence="2" id="KW-0813">Transport</keyword>
<dbReference type="GO" id="GO:0008982">
    <property type="term" value="F:protein-N(PI)-phosphohistidine-sugar phosphotransferase activity"/>
    <property type="evidence" value="ECO:0007669"/>
    <property type="project" value="InterPro"/>
</dbReference>
<evidence type="ECO:0000256" key="1">
    <source>
        <dbReference type="ARBA" id="ARBA00004496"/>
    </source>
</evidence>
<keyword evidence="7" id="KW-0418">Kinase</keyword>
<dbReference type="SUPFAM" id="SSF52728">
    <property type="entry name" value="PTS IIb component"/>
    <property type="match status" value="1"/>
</dbReference>
<comment type="caution">
    <text evidence="9">The sequence shown here is derived from an EMBL/GenBank/DDBJ whole genome shotgun (WGS) entry which is preliminary data.</text>
</comment>
<dbReference type="EMBL" id="JABEQB010000014">
    <property type="protein sequence ID" value="NNG66859.1"/>
    <property type="molecule type" value="Genomic_DNA"/>
</dbReference>
<dbReference type="InterPro" id="IPR004720">
    <property type="entry name" value="PTS_IIB_sorbose-sp"/>
</dbReference>
<keyword evidence="5" id="KW-0808">Transferase</keyword>
<dbReference type="Gene3D" id="3.40.35.10">
    <property type="entry name" value="Phosphotransferase system, sorbose subfamily IIB component"/>
    <property type="match status" value="1"/>
</dbReference>
<organism evidence="9 10">
    <name type="scientific">Caldanaerobacter subterraneus</name>
    <dbReference type="NCBI Taxonomy" id="911092"/>
    <lineage>
        <taxon>Bacteria</taxon>
        <taxon>Bacillati</taxon>
        <taxon>Bacillota</taxon>
        <taxon>Clostridia</taxon>
        <taxon>Thermoanaerobacterales</taxon>
        <taxon>Thermoanaerobacteraceae</taxon>
        <taxon>Caldanaerobacter</taxon>
    </lineage>
</organism>
<reference evidence="9 10" key="1">
    <citation type="submission" date="2020-04" db="EMBL/GenBank/DDBJ databases">
        <title>Draft genome sequence of Caldanaerobacter sunterraneus. strain 1523vc isolated from Griffin hot spring, Kamchatka, Russia.</title>
        <authorList>
            <person name="Toshchakov S.V."/>
            <person name="Podosokorskaya O.A."/>
            <person name="Kublanov I.V."/>
            <person name="Korzhenkov A."/>
            <person name="Patrushev M.V."/>
        </authorList>
    </citation>
    <scope>NUCLEOTIDE SEQUENCE [LARGE SCALE GENOMIC DNA]</scope>
    <source>
        <strain evidence="9 10">1523vc</strain>
    </source>
</reference>
<evidence type="ECO:0000259" key="8">
    <source>
        <dbReference type="PROSITE" id="PS51101"/>
    </source>
</evidence>
<comment type="subcellular location">
    <subcellularLocation>
        <location evidence="1">Cytoplasm</location>
    </subcellularLocation>
</comment>
<keyword evidence="4 9" id="KW-0762">Sugar transport</keyword>
<keyword evidence="3" id="KW-0963">Cytoplasm</keyword>
<evidence type="ECO:0000256" key="6">
    <source>
        <dbReference type="ARBA" id="ARBA00022683"/>
    </source>
</evidence>
<evidence type="ECO:0000313" key="10">
    <source>
        <dbReference type="Proteomes" id="UP000529861"/>
    </source>
</evidence>
<dbReference type="PROSITE" id="PS51101">
    <property type="entry name" value="PTS_EIIB_TYPE_4"/>
    <property type="match status" value="1"/>
</dbReference>
<sequence length="160" mass="18703">MSNYIRVDDRLIHGQIITKWAGYLNIRNIIVVDDKTANNPTLRSIMSMSVPKNYKTYICTLEESEKVIKNAEGQNNLIIVRYPNIVKKIYDMGIKFEFINIGNVSKKEGSEFEVTHNIFLTKEEIDIIEELHKKGVEIIFQLVPDTPAYTWEKERSKFFK</sequence>
<evidence type="ECO:0000256" key="3">
    <source>
        <dbReference type="ARBA" id="ARBA00022490"/>
    </source>
</evidence>
<evidence type="ECO:0000256" key="5">
    <source>
        <dbReference type="ARBA" id="ARBA00022679"/>
    </source>
</evidence>
<evidence type="ECO:0000313" key="9">
    <source>
        <dbReference type="EMBL" id="NNG66859.1"/>
    </source>
</evidence>
<name>A0A7Y2L6V5_9THEO</name>
<dbReference type="AlphaFoldDB" id="A0A7Y2L6V5"/>
<dbReference type="GO" id="GO:0005737">
    <property type="term" value="C:cytoplasm"/>
    <property type="evidence" value="ECO:0007669"/>
    <property type="project" value="UniProtKB-SubCell"/>
</dbReference>
<dbReference type="GO" id="GO:0009401">
    <property type="term" value="P:phosphoenolpyruvate-dependent sugar phosphotransferase system"/>
    <property type="evidence" value="ECO:0007669"/>
    <property type="project" value="UniProtKB-KW"/>
</dbReference>
<dbReference type="Pfam" id="PF03830">
    <property type="entry name" value="PTSIIB_sorb"/>
    <property type="match status" value="1"/>
</dbReference>
<evidence type="ECO:0000256" key="7">
    <source>
        <dbReference type="ARBA" id="ARBA00022777"/>
    </source>
</evidence>
<gene>
    <name evidence="9" type="ORF">HKI81_06320</name>
</gene>
<dbReference type="GO" id="GO:0016301">
    <property type="term" value="F:kinase activity"/>
    <property type="evidence" value="ECO:0007669"/>
    <property type="project" value="UniProtKB-KW"/>
</dbReference>
<dbReference type="InterPro" id="IPR036667">
    <property type="entry name" value="PTS_IIB_sorbose-sp_sf"/>
</dbReference>
<protein>
    <submittedName>
        <fullName evidence="9">PTS sugar transporter subunit IIB</fullName>
    </submittedName>
</protein>
<evidence type="ECO:0000256" key="2">
    <source>
        <dbReference type="ARBA" id="ARBA00022448"/>
    </source>
</evidence>
<dbReference type="RefSeq" id="WP_170270883.1">
    <property type="nucleotide sequence ID" value="NZ_JABEQB010000014.1"/>
</dbReference>